<dbReference type="EMBL" id="BPLR01015452">
    <property type="protein sequence ID" value="GIY76232.1"/>
    <property type="molecule type" value="Genomic_DNA"/>
</dbReference>
<accession>A0AAV4W0Q2</accession>
<evidence type="ECO:0000313" key="1">
    <source>
        <dbReference type="EMBL" id="GIY76232.1"/>
    </source>
</evidence>
<dbReference type="Proteomes" id="UP001054945">
    <property type="component" value="Unassembled WGS sequence"/>
</dbReference>
<proteinExistence type="predicted"/>
<dbReference type="AlphaFoldDB" id="A0AAV4W0Q2"/>
<evidence type="ECO:0000313" key="2">
    <source>
        <dbReference type="Proteomes" id="UP001054945"/>
    </source>
</evidence>
<reference evidence="1 2" key="1">
    <citation type="submission" date="2021-06" db="EMBL/GenBank/DDBJ databases">
        <title>Caerostris extrusa draft genome.</title>
        <authorList>
            <person name="Kono N."/>
            <person name="Arakawa K."/>
        </authorList>
    </citation>
    <scope>NUCLEOTIDE SEQUENCE [LARGE SCALE GENOMIC DNA]</scope>
</reference>
<organism evidence="1 2">
    <name type="scientific">Caerostris extrusa</name>
    <name type="common">Bark spider</name>
    <name type="synonym">Caerostris bankana</name>
    <dbReference type="NCBI Taxonomy" id="172846"/>
    <lineage>
        <taxon>Eukaryota</taxon>
        <taxon>Metazoa</taxon>
        <taxon>Ecdysozoa</taxon>
        <taxon>Arthropoda</taxon>
        <taxon>Chelicerata</taxon>
        <taxon>Arachnida</taxon>
        <taxon>Araneae</taxon>
        <taxon>Araneomorphae</taxon>
        <taxon>Entelegynae</taxon>
        <taxon>Araneoidea</taxon>
        <taxon>Araneidae</taxon>
        <taxon>Caerostris</taxon>
    </lineage>
</organism>
<comment type="caution">
    <text evidence="1">The sequence shown here is derived from an EMBL/GenBank/DDBJ whole genome shotgun (WGS) entry which is preliminary data.</text>
</comment>
<name>A0AAV4W0Q2_CAEEX</name>
<gene>
    <name evidence="1" type="ORF">CEXT_382911</name>
</gene>
<sequence length="127" mass="14307">MTYQPENTLMRKECERMDIRPLRFKCFQYMVPRSKSASVSVCEICLRGRTGKLHVPEGGAKKPRKDQVQVTGEKQSCTIITWVGSRPGRTPKCQPDTTHATNSAESGYVVLNQSPFLQAKLHRVPAD</sequence>
<protein>
    <submittedName>
        <fullName evidence="1">Uncharacterized protein</fullName>
    </submittedName>
</protein>
<keyword evidence="2" id="KW-1185">Reference proteome</keyword>